<evidence type="ECO:0000313" key="4">
    <source>
        <dbReference type="Proteomes" id="UP000823674"/>
    </source>
</evidence>
<feature type="domain" description="Endonuclease/exonuclease/phosphatase" evidence="1">
    <location>
        <begin position="8"/>
        <end position="230"/>
    </location>
</feature>
<evidence type="ECO:0008006" key="5">
    <source>
        <dbReference type="Google" id="ProtNLM"/>
    </source>
</evidence>
<dbReference type="PANTHER" id="PTHR33116:SF80">
    <property type="entry name" value="REVERSE TRANSCRIPTASE ZINC-BINDING DOMAIN-CONTAINING PROTEIN"/>
    <property type="match status" value="1"/>
</dbReference>
<evidence type="ECO:0000313" key="3">
    <source>
        <dbReference type="EMBL" id="KAG5396753.1"/>
    </source>
</evidence>
<evidence type="ECO:0000259" key="1">
    <source>
        <dbReference type="Pfam" id="PF03372"/>
    </source>
</evidence>
<accession>A0ABQ7MDD1</accession>
<protein>
    <recommendedName>
        <fullName evidence="5">Reverse transcriptase zinc-binding domain-containing protein</fullName>
    </recommendedName>
</protein>
<feature type="domain" description="Reverse transcriptase zinc-binding" evidence="2">
    <location>
        <begin position="720"/>
        <end position="804"/>
    </location>
</feature>
<dbReference type="Gene3D" id="3.60.10.10">
    <property type="entry name" value="Endonuclease/exonuclease/phosphatase"/>
    <property type="match status" value="1"/>
</dbReference>
<dbReference type="SUPFAM" id="SSF56219">
    <property type="entry name" value="DNase I-like"/>
    <property type="match status" value="1"/>
</dbReference>
<gene>
    <name evidence="3" type="primary">A05g502470.1_BraROA</name>
    <name evidence="3" type="ORF">IGI04_018567</name>
</gene>
<dbReference type="Pfam" id="PF13966">
    <property type="entry name" value="zf-RVT"/>
    <property type="match status" value="1"/>
</dbReference>
<sequence length="902" mass="103796">MSAKTFFWNVRSLNDPDKHLPVNRWLGKHQVFFGAFLETHIKEMQLNYVMTKVCKDWSYTSNHASDPDGRIVIIWKAPSNVNVLHQSRQSLTCEINIAGTCRFAYTAIYAANLDADRADLWVDLLNVQQLQQLDTVPWVVGGDFNQIHHHSEHSSPLVNHITPPMTDFRNTLTQLGLFDLRYTGPCFTWSNKFPTYPIAKKLDRLLVNHQWIAAFPHSQSSFLAPEISDHCSNVLDLAVDLPRAGTKPFKFYNYLTKHPDFCQLVGTGWNQCGGAGVDLSHLSWKLKQIKGVLKKLIRDNFSNIQERVRETNSFLQIVQVRALTDPSTENFQEEQTLTAKLNFLRSIEESYFRQRSRINWLNVGDNNTTFFHRLTQVRNSFNSIRSFCLANGNQISDPEAMGQIAISHFQNILAPHPPTTTSSSVTWYQIQQPEVEQILAQCGLTQGTLPIRYLGVPLCTKKLTLANCEPLIQQVKGKINSWTAKTLSFAGRLVLINTVIAGISNFWCATFTIPKKCIKIIHSLCGAYLWKGTVEGNHSAKVSWEVVTLAKVEGGLGIRDLVFWNRASSIKLMWLLFFRSGSIWVAWFVKNILSGRVSNLWTIKEKQTHSSATKKILRVRDYAYRWIKILPGNFKDTRFWSDNWSPFGNLRLFLRLPASSNIGIQQTATLHDLYRNDRWRLPQPRSESQLSLHVYLSTVTLTEESDVYEWSPQGSPLTSYSTGMVYDLIKTHQPMVPWSAVVWSSRGIPRHNFLTWLTVLNRCPTKDRMVGWGIQIDTTCILCNAPMETRDHLYYECPYAWNLWTALSLKAHWTPSRIWSTELSRMQAISSAKHERLLVLLAWQASIYLLWTERNNRIHRRHYRPVFSLATQADHLIRNKISGIRETNPSISSKMLQRWFIN</sequence>
<reference evidence="3 4" key="1">
    <citation type="submission" date="2021-03" db="EMBL/GenBank/DDBJ databases">
        <authorList>
            <person name="King G.J."/>
            <person name="Bancroft I."/>
            <person name="Baten A."/>
            <person name="Bloomfield J."/>
            <person name="Borpatragohain P."/>
            <person name="He Z."/>
            <person name="Irish N."/>
            <person name="Irwin J."/>
            <person name="Liu K."/>
            <person name="Mauleon R.P."/>
            <person name="Moore J."/>
            <person name="Morris R."/>
            <person name="Ostergaard L."/>
            <person name="Wang B."/>
            <person name="Wells R."/>
        </authorList>
    </citation>
    <scope>NUCLEOTIDE SEQUENCE [LARGE SCALE GENOMIC DNA]</scope>
    <source>
        <strain evidence="3">R-o-18</strain>
        <tissue evidence="3">Leaf</tissue>
    </source>
</reference>
<dbReference type="PANTHER" id="PTHR33116">
    <property type="entry name" value="REVERSE TRANSCRIPTASE ZINC-BINDING DOMAIN-CONTAINING PROTEIN-RELATED-RELATED"/>
    <property type="match status" value="1"/>
</dbReference>
<dbReference type="InterPro" id="IPR026960">
    <property type="entry name" value="RVT-Znf"/>
</dbReference>
<organism evidence="3 4">
    <name type="scientific">Brassica rapa subsp. trilocularis</name>
    <dbReference type="NCBI Taxonomy" id="1813537"/>
    <lineage>
        <taxon>Eukaryota</taxon>
        <taxon>Viridiplantae</taxon>
        <taxon>Streptophyta</taxon>
        <taxon>Embryophyta</taxon>
        <taxon>Tracheophyta</taxon>
        <taxon>Spermatophyta</taxon>
        <taxon>Magnoliopsida</taxon>
        <taxon>eudicotyledons</taxon>
        <taxon>Gunneridae</taxon>
        <taxon>Pentapetalae</taxon>
        <taxon>rosids</taxon>
        <taxon>malvids</taxon>
        <taxon>Brassicales</taxon>
        <taxon>Brassicaceae</taxon>
        <taxon>Brassiceae</taxon>
        <taxon>Brassica</taxon>
    </lineage>
</organism>
<keyword evidence="4" id="KW-1185">Reference proteome</keyword>
<proteinExistence type="predicted"/>
<dbReference type="EMBL" id="JADBGQ010000005">
    <property type="protein sequence ID" value="KAG5396753.1"/>
    <property type="molecule type" value="Genomic_DNA"/>
</dbReference>
<evidence type="ECO:0000259" key="2">
    <source>
        <dbReference type="Pfam" id="PF13966"/>
    </source>
</evidence>
<dbReference type="InterPro" id="IPR005135">
    <property type="entry name" value="Endo/exonuclease/phosphatase"/>
</dbReference>
<dbReference type="Proteomes" id="UP000823674">
    <property type="component" value="Chromosome A05"/>
</dbReference>
<dbReference type="InterPro" id="IPR036691">
    <property type="entry name" value="Endo/exonu/phosph_ase_sf"/>
</dbReference>
<name>A0ABQ7MDD1_BRACM</name>
<dbReference type="Pfam" id="PF03372">
    <property type="entry name" value="Exo_endo_phos"/>
    <property type="match status" value="1"/>
</dbReference>
<comment type="caution">
    <text evidence="3">The sequence shown here is derived from an EMBL/GenBank/DDBJ whole genome shotgun (WGS) entry which is preliminary data.</text>
</comment>